<dbReference type="GO" id="GO:0016747">
    <property type="term" value="F:acyltransferase activity, transferring groups other than amino-acyl groups"/>
    <property type="evidence" value="ECO:0007669"/>
    <property type="project" value="InterPro"/>
</dbReference>
<dbReference type="CDD" id="cd00831">
    <property type="entry name" value="CHS_like"/>
    <property type="match status" value="1"/>
</dbReference>
<dbReference type="PANTHER" id="PTHR31561">
    <property type="entry name" value="3-KETOACYL-COA SYNTHASE"/>
    <property type="match status" value="1"/>
</dbReference>
<protein>
    <recommendedName>
        <fullName evidence="3">3-ketoacyl-CoA synthase</fullName>
        <ecNumber evidence="3">2.3.1.-</ecNumber>
    </recommendedName>
</protein>
<dbReference type="InterPro" id="IPR013601">
    <property type="entry name" value="FAE1_typ3_polyketide_synth"/>
</dbReference>
<dbReference type="GO" id="GO:0006633">
    <property type="term" value="P:fatty acid biosynthetic process"/>
    <property type="evidence" value="ECO:0007669"/>
    <property type="project" value="UniProtKB-UniPathway"/>
</dbReference>
<dbReference type="InterPro" id="IPR012392">
    <property type="entry name" value="3-ktacl-CoA_syn"/>
</dbReference>
<organism evidence="7">
    <name type="scientific">Rhizochromulina marina</name>
    <dbReference type="NCBI Taxonomy" id="1034831"/>
    <lineage>
        <taxon>Eukaryota</taxon>
        <taxon>Sar</taxon>
        <taxon>Stramenopiles</taxon>
        <taxon>Ochrophyta</taxon>
        <taxon>Dictyochophyceae</taxon>
        <taxon>Rhizochromulinales</taxon>
        <taxon>Rhizochromulina</taxon>
    </lineage>
</organism>
<evidence type="ECO:0000259" key="6">
    <source>
        <dbReference type="Pfam" id="PF08541"/>
    </source>
</evidence>
<dbReference type="Gene3D" id="3.40.47.10">
    <property type="match status" value="1"/>
</dbReference>
<keyword evidence="4" id="KW-1133">Transmembrane helix</keyword>
<keyword evidence="4" id="KW-0472">Membrane</keyword>
<feature type="transmembrane region" description="Helical" evidence="4">
    <location>
        <begin position="35"/>
        <end position="63"/>
    </location>
</feature>
<evidence type="ECO:0000256" key="4">
    <source>
        <dbReference type="SAM" id="Phobius"/>
    </source>
</evidence>
<evidence type="ECO:0000259" key="5">
    <source>
        <dbReference type="Pfam" id="PF08392"/>
    </source>
</evidence>
<keyword evidence="4" id="KW-0812">Transmembrane</keyword>
<evidence type="ECO:0000256" key="3">
    <source>
        <dbReference type="PIRNR" id="PIRNR036417"/>
    </source>
</evidence>
<keyword evidence="2 3" id="KW-0808">Transferase</keyword>
<dbReference type="EMBL" id="HBHJ01027084">
    <property type="protein sequence ID" value="CAD9706925.1"/>
    <property type="molecule type" value="Transcribed_RNA"/>
</dbReference>
<comment type="similarity">
    <text evidence="1 3">Belongs to the thiolase-like superfamily. Chalcone/stilbene synthases family.</text>
</comment>
<keyword evidence="3" id="KW-0012">Acyltransferase</keyword>
<evidence type="ECO:0000313" key="7">
    <source>
        <dbReference type="EMBL" id="CAD9706925.1"/>
    </source>
</evidence>
<dbReference type="Pfam" id="PF08392">
    <property type="entry name" value="FAE1_CUT1_RppA"/>
    <property type="match status" value="1"/>
</dbReference>
<feature type="domain" description="FAE" evidence="5">
    <location>
        <begin position="101"/>
        <end position="384"/>
    </location>
</feature>
<evidence type="ECO:0000256" key="1">
    <source>
        <dbReference type="ARBA" id="ARBA00005531"/>
    </source>
</evidence>
<gene>
    <name evidence="7" type="ORF">RMAR1173_LOCUS17916</name>
</gene>
<feature type="transmembrane region" description="Helical" evidence="4">
    <location>
        <begin position="83"/>
        <end position="102"/>
    </location>
</feature>
<evidence type="ECO:0000256" key="2">
    <source>
        <dbReference type="ARBA" id="ARBA00022679"/>
    </source>
</evidence>
<dbReference type="AlphaFoldDB" id="A0A7S2WTL4"/>
<proteinExistence type="inferred from homology"/>
<sequence length="519" mass="58728">MPADPASQSSDSETNANDTRVYKVRKSRLISLVNWYHVVSTFFPWILIGLVALLVVQFSFSMYQNRGQVEELIVYTVTGKPEVWFLGWQGTFLTLTLVYLFARRERQVYLLDFCTWEPPADWKVSHAQLIEIMRRQACFTEESLNLMGRVLAKSGTGQATAWPPSILESMKTGKPQNQSVENARAESERVICDCIRDVLDKTKTQPKDVDILIINCSLFSPTPSLCALAAHNFGMRKDILSYNLSGMGCSASVLAVDLAKNLLRSRPNSIALVVSTENLTQNLYRGNERMMLIQNTLFRCGGAAMILSNRFTDSLRAKYKLLHAQRLQGTDDESYESVFECEDSEGNHGVRLSKKVPDVAGRAMEQNLTALGPHVLPLSEMIKVGRVWGLRFLTRRLRVWLEKNQMTKLAKYVPVVAPYVPDFKRGIDHFCIHAGGRKVVDDVAANLKLSEDQTQPSRDTLYNYGNTSSSSIWYELSFIRHHMKQKRGQRVLQISFGSGFKCNTAVWLCLKDGEGMRKK</sequence>
<comment type="pathway">
    <text evidence="3">Lipid metabolism; fatty acid biosynthesis.</text>
</comment>
<dbReference type="SUPFAM" id="SSF53901">
    <property type="entry name" value="Thiolase-like"/>
    <property type="match status" value="1"/>
</dbReference>
<dbReference type="InterPro" id="IPR016039">
    <property type="entry name" value="Thiolase-like"/>
</dbReference>
<dbReference type="Pfam" id="PF08541">
    <property type="entry name" value="ACP_syn_III_C"/>
    <property type="match status" value="1"/>
</dbReference>
<accession>A0A7S2WTL4</accession>
<dbReference type="EC" id="2.3.1.-" evidence="3"/>
<name>A0A7S2WTL4_9STRA</name>
<reference evidence="7" key="1">
    <citation type="submission" date="2021-01" db="EMBL/GenBank/DDBJ databases">
        <authorList>
            <person name="Corre E."/>
            <person name="Pelletier E."/>
            <person name="Niang G."/>
            <person name="Scheremetjew M."/>
            <person name="Finn R."/>
            <person name="Kale V."/>
            <person name="Holt S."/>
            <person name="Cochrane G."/>
            <person name="Meng A."/>
            <person name="Brown T."/>
            <person name="Cohen L."/>
        </authorList>
    </citation>
    <scope>NUCLEOTIDE SEQUENCE</scope>
    <source>
        <strain evidence="7">CCMP1243</strain>
    </source>
</reference>
<dbReference type="GO" id="GO:0016020">
    <property type="term" value="C:membrane"/>
    <property type="evidence" value="ECO:0007669"/>
    <property type="project" value="InterPro"/>
</dbReference>
<feature type="domain" description="Beta-ketoacyl-[acyl-carrier-protein] synthase III C-terminal" evidence="6">
    <location>
        <begin position="426"/>
        <end position="507"/>
    </location>
</feature>
<dbReference type="InterPro" id="IPR013747">
    <property type="entry name" value="ACP_syn_III_C"/>
</dbReference>
<dbReference type="UniPathway" id="UPA00094"/>
<dbReference type="PIRSF" id="PIRSF036417">
    <property type="entry name" value="3-ktacl-CoA_syn"/>
    <property type="match status" value="1"/>
</dbReference>